<dbReference type="AlphaFoldDB" id="A0A8D8L7E2"/>
<feature type="domain" description="Lipase" evidence="6">
    <location>
        <begin position="74"/>
        <end position="341"/>
    </location>
</feature>
<keyword evidence="3" id="KW-0964">Secreted</keyword>
<dbReference type="PANTHER" id="PTHR11610">
    <property type="entry name" value="LIPASE"/>
    <property type="match status" value="1"/>
</dbReference>
<evidence type="ECO:0000256" key="5">
    <source>
        <dbReference type="SAM" id="SignalP"/>
    </source>
</evidence>
<dbReference type="GO" id="GO:0016298">
    <property type="term" value="F:lipase activity"/>
    <property type="evidence" value="ECO:0007669"/>
    <property type="project" value="InterPro"/>
</dbReference>
<comment type="subcellular location">
    <subcellularLocation>
        <location evidence="1">Secreted</location>
    </subcellularLocation>
</comment>
<evidence type="ECO:0000256" key="1">
    <source>
        <dbReference type="ARBA" id="ARBA00004613"/>
    </source>
</evidence>
<evidence type="ECO:0000256" key="3">
    <source>
        <dbReference type="ARBA" id="ARBA00022525"/>
    </source>
</evidence>
<evidence type="ECO:0000259" key="6">
    <source>
        <dbReference type="Pfam" id="PF00151"/>
    </source>
</evidence>
<organism evidence="7">
    <name type="scientific">Culex pipiens</name>
    <name type="common">House mosquito</name>
    <dbReference type="NCBI Taxonomy" id="7175"/>
    <lineage>
        <taxon>Eukaryota</taxon>
        <taxon>Metazoa</taxon>
        <taxon>Ecdysozoa</taxon>
        <taxon>Arthropoda</taxon>
        <taxon>Hexapoda</taxon>
        <taxon>Insecta</taxon>
        <taxon>Pterygota</taxon>
        <taxon>Neoptera</taxon>
        <taxon>Endopterygota</taxon>
        <taxon>Diptera</taxon>
        <taxon>Nematocera</taxon>
        <taxon>Culicoidea</taxon>
        <taxon>Culicidae</taxon>
        <taxon>Culicinae</taxon>
        <taxon>Culicini</taxon>
        <taxon>Culex</taxon>
        <taxon>Culex</taxon>
    </lineage>
</organism>
<dbReference type="SUPFAM" id="SSF53474">
    <property type="entry name" value="alpha/beta-Hydrolases"/>
    <property type="match status" value="1"/>
</dbReference>
<accession>A0A8D8L7E2</accession>
<feature type="signal peptide" evidence="5">
    <location>
        <begin position="1"/>
        <end position="19"/>
    </location>
</feature>
<dbReference type="EMBL" id="HBUE01346025">
    <property type="protein sequence ID" value="CAG6600782.1"/>
    <property type="molecule type" value="Transcribed_RNA"/>
</dbReference>
<dbReference type="Gene3D" id="3.40.50.1820">
    <property type="entry name" value="alpha/beta hydrolase"/>
    <property type="match status" value="1"/>
</dbReference>
<dbReference type="GO" id="GO:0005615">
    <property type="term" value="C:extracellular space"/>
    <property type="evidence" value="ECO:0007669"/>
    <property type="project" value="TreeGrafter"/>
</dbReference>
<dbReference type="PRINTS" id="PR00821">
    <property type="entry name" value="TAGLIPASE"/>
</dbReference>
<evidence type="ECO:0000256" key="2">
    <source>
        <dbReference type="ARBA" id="ARBA00010701"/>
    </source>
</evidence>
<dbReference type="InterPro" id="IPR000734">
    <property type="entry name" value="TAG_lipase"/>
</dbReference>
<dbReference type="Pfam" id="PF00151">
    <property type="entry name" value="Lipase"/>
    <property type="match status" value="1"/>
</dbReference>
<comment type="similarity">
    <text evidence="2 4">Belongs to the AB hydrolase superfamily. Lipase family.</text>
</comment>
<name>A0A8D8L7E2_CULPI</name>
<dbReference type="PANTHER" id="PTHR11610:SF178">
    <property type="entry name" value="LIPASE MEMBER H-A-LIKE PROTEIN"/>
    <property type="match status" value="1"/>
</dbReference>
<dbReference type="GO" id="GO:0016042">
    <property type="term" value="P:lipid catabolic process"/>
    <property type="evidence" value="ECO:0007669"/>
    <property type="project" value="TreeGrafter"/>
</dbReference>
<dbReference type="InterPro" id="IPR013818">
    <property type="entry name" value="Lipase"/>
</dbReference>
<dbReference type="InterPro" id="IPR029058">
    <property type="entry name" value="AB_hydrolase_fold"/>
</dbReference>
<feature type="chain" id="PRO_5034557097" evidence="5">
    <location>
        <begin position="20"/>
        <end position="390"/>
    </location>
</feature>
<proteinExistence type="inferred from homology"/>
<evidence type="ECO:0000256" key="4">
    <source>
        <dbReference type="RuleBase" id="RU004262"/>
    </source>
</evidence>
<reference evidence="7" key="1">
    <citation type="submission" date="2021-05" db="EMBL/GenBank/DDBJ databases">
        <authorList>
            <person name="Alioto T."/>
            <person name="Alioto T."/>
            <person name="Gomez Garrido J."/>
        </authorList>
    </citation>
    <scope>NUCLEOTIDE SEQUENCE</scope>
</reference>
<sequence>MYLPAILLGTLAIISSANGGLKELFSKEADNNIGQLMDTVALLWFNNFKFNAIRKIIAPVDTLVLFSCGHSDSTTLQETRWKDPEIDSKMNLSKPVTFVIHGWTDDAKKLWVQQMAQSVISGMDTNVVVVQWERLAAYRYEQAAKDNTLLVSGHVSKFIRFLVGRGVALKDVTLIGHSLGAHICGQIGFNFDGEIGQIYGLDPARAYFTVPFDRGLPFRLDSTDAQYVQMVITSRGEGGVLFGDGHDNFYPNGGNNPQPNCVIPVGSDAEFALQLFCSHMHSTTLFRMSLNESLSFEGTRCNNYARYLLGSCDSNVSNRLGVYNNRAGGDFYLRTLPKSPFAQAVKRTLMSAFVKDEEEVTTKPTKKKKPSKCRATQVFKFRYDITCECS</sequence>
<protein>
    <submittedName>
        <fullName evidence="7">Lipase member H</fullName>
    </submittedName>
</protein>
<evidence type="ECO:0000313" key="7">
    <source>
        <dbReference type="EMBL" id="CAG6600782.1"/>
    </source>
</evidence>
<keyword evidence="5" id="KW-0732">Signal</keyword>